<proteinExistence type="predicted"/>
<reference evidence="2" key="1">
    <citation type="journal article" date="2021" name="Microb. Physiol.">
        <title>Proteogenomic Insights into the Physiology of Marine, Sulfate-Reducing, Filamentous Desulfonema limicola and Desulfonema magnum.</title>
        <authorList>
            <person name="Schnaars V."/>
            <person name="Wohlbrand L."/>
            <person name="Scheve S."/>
            <person name="Hinrichs C."/>
            <person name="Reinhardt R."/>
            <person name="Rabus R."/>
        </authorList>
    </citation>
    <scope>NUCLEOTIDE SEQUENCE</scope>
    <source>
        <strain evidence="2">4be13</strain>
    </source>
</reference>
<dbReference type="PROSITE" id="PS51257">
    <property type="entry name" value="PROKAR_LIPOPROTEIN"/>
    <property type="match status" value="1"/>
</dbReference>
<keyword evidence="1" id="KW-0812">Transmembrane</keyword>
<dbReference type="RefSeq" id="WP_207679626.1">
    <property type="nucleotide sequence ID" value="NZ_CP061800.1"/>
</dbReference>
<dbReference type="EMBL" id="CP061800">
    <property type="protein sequence ID" value="QTA92139.1"/>
    <property type="molecule type" value="Genomic_DNA"/>
</dbReference>
<accession>A0A975BVT1</accession>
<gene>
    <name evidence="2" type="ORF">dnm_082150</name>
</gene>
<keyword evidence="1" id="KW-1133">Transmembrane helix</keyword>
<evidence type="ECO:0000256" key="1">
    <source>
        <dbReference type="SAM" id="Phobius"/>
    </source>
</evidence>
<evidence type="ECO:0000313" key="3">
    <source>
        <dbReference type="Proteomes" id="UP000663722"/>
    </source>
</evidence>
<keyword evidence="1" id="KW-0472">Membrane</keyword>
<evidence type="ECO:0000313" key="2">
    <source>
        <dbReference type="EMBL" id="QTA92139.1"/>
    </source>
</evidence>
<dbReference type="KEGG" id="dmm:dnm_082150"/>
<dbReference type="Proteomes" id="UP000663722">
    <property type="component" value="Chromosome"/>
</dbReference>
<sequence length="90" mass="9802">MKRKRNYMKKYLIGTVTLILISCSLVMGATFHVPGGDILNSPVGLIPLNLGNGNGDGFSIHSELLLLGFGLVGLSGFMRRLKKVRKEQAE</sequence>
<organism evidence="2 3">
    <name type="scientific">Desulfonema magnum</name>
    <dbReference type="NCBI Taxonomy" id="45655"/>
    <lineage>
        <taxon>Bacteria</taxon>
        <taxon>Pseudomonadati</taxon>
        <taxon>Thermodesulfobacteriota</taxon>
        <taxon>Desulfobacteria</taxon>
        <taxon>Desulfobacterales</taxon>
        <taxon>Desulfococcaceae</taxon>
        <taxon>Desulfonema</taxon>
    </lineage>
</organism>
<protein>
    <submittedName>
        <fullName evidence="2">Uncharacterized protein</fullName>
    </submittedName>
</protein>
<name>A0A975BVT1_9BACT</name>
<keyword evidence="3" id="KW-1185">Reference proteome</keyword>
<dbReference type="AlphaFoldDB" id="A0A975BVT1"/>
<feature type="transmembrane region" description="Helical" evidence="1">
    <location>
        <begin position="58"/>
        <end position="78"/>
    </location>
</feature>